<accession>A0A3N4JCM2</accession>
<dbReference type="InterPro" id="IPR002110">
    <property type="entry name" value="Ankyrin_rpt"/>
</dbReference>
<dbReference type="SUPFAM" id="SSF48403">
    <property type="entry name" value="Ankyrin repeat"/>
    <property type="match status" value="1"/>
</dbReference>
<evidence type="ECO:0000313" key="4">
    <source>
        <dbReference type="EMBL" id="RPA95982.1"/>
    </source>
</evidence>
<evidence type="ECO:0000256" key="3">
    <source>
        <dbReference type="PROSITE-ProRule" id="PRU00023"/>
    </source>
</evidence>
<evidence type="ECO:0000313" key="5">
    <source>
        <dbReference type="Proteomes" id="UP000276215"/>
    </source>
</evidence>
<dbReference type="Pfam" id="PF00023">
    <property type="entry name" value="Ank"/>
    <property type="match status" value="1"/>
</dbReference>
<dbReference type="Gene3D" id="1.25.40.20">
    <property type="entry name" value="Ankyrin repeat-containing domain"/>
    <property type="match status" value="1"/>
</dbReference>
<feature type="non-terminal residue" evidence="4">
    <location>
        <position position="1"/>
    </location>
</feature>
<evidence type="ECO:0000256" key="2">
    <source>
        <dbReference type="ARBA" id="ARBA00023043"/>
    </source>
</evidence>
<dbReference type="PROSITE" id="PS50088">
    <property type="entry name" value="ANK_REPEAT"/>
    <property type="match status" value="1"/>
</dbReference>
<proteinExistence type="predicted"/>
<organism evidence="4 5">
    <name type="scientific">Choiromyces venosus 120613-1</name>
    <dbReference type="NCBI Taxonomy" id="1336337"/>
    <lineage>
        <taxon>Eukaryota</taxon>
        <taxon>Fungi</taxon>
        <taxon>Dikarya</taxon>
        <taxon>Ascomycota</taxon>
        <taxon>Pezizomycotina</taxon>
        <taxon>Pezizomycetes</taxon>
        <taxon>Pezizales</taxon>
        <taxon>Tuberaceae</taxon>
        <taxon>Choiromyces</taxon>
    </lineage>
</organism>
<dbReference type="Proteomes" id="UP000276215">
    <property type="component" value="Unassembled WGS sequence"/>
</dbReference>
<dbReference type="PANTHER" id="PTHR24173:SF74">
    <property type="entry name" value="ANKYRIN REPEAT DOMAIN-CONTAINING PROTEIN 16"/>
    <property type="match status" value="1"/>
</dbReference>
<sequence>TPLCVAAREGRKNVVRMLLRRKDVEVNGRSHPENPLTCDAPLYQAVRGKHHFVIRQLLEHSKIELVSLGRDNTSPLCQAVAVGDEISLRILLADGRLDVNHGYDAARSPLGIAVSNGTVEMVRILL</sequence>
<dbReference type="OrthoDB" id="1854502at2759"/>
<evidence type="ECO:0000256" key="1">
    <source>
        <dbReference type="ARBA" id="ARBA00022737"/>
    </source>
</evidence>
<keyword evidence="2 3" id="KW-0040">ANK repeat</keyword>
<keyword evidence="5" id="KW-1185">Reference proteome</keyword>
<dbReference type="STRING" id="1336337.A0A3N4JCM2"/>
<dbReference type="PANTHER" id="PTHR24173">
    <property type="entry name" value="ANKYRIN REPEAT CONTAINING"/>
    <property type="match status" value="1"/>
</dbReference>
<keyword evidence="1" id="KW-0677">Repeat</keyword>
<feature type="non-terminal residue" evidence="4">
    <location>
        <position position="126"/>
    </location>
</feature>
<reference evidence="4 5" key="1">
    <citation type="journal article" date="2018" name="Nat. Ecol. Evol.">
        <title>Pezizomycetes genomes reveal the molecular basis of ectomycorrhizal truffle lifestyle.</title>
        <authorList>
            <person name="Murat C."/>
            <person name="Payen T."/>
            <person name="Noel B."/>
            <person name="Kuo A."/>
            <person name="Morin E."/>
            <person name="Chen J."/>
            <person name="Kohler A."/>
            <person name="Krizsan K."/>
            <person name="Balestrini R."/>
            <person name="Da Silva C."/>
            <person name="Montanini B."/>
            <person name="Hainaut M."/>
            <person name="Levati E."/>
            <person name="Barry K.W."/>
            <person name="Belfiori B."/>
            <person name="Cichocki N."/>
            <person name="Clum A."/>
            <person name="Dockter R.B."/>
            <person name="Fauchery L."/>
            <person name="Guy J."/>
            <person name="Iotti M."/>
            <person name="Le Tacon F."/>
            <person name="Lindquist E.A."/>
            <person name="Lipzen A."/>
            <person name="Malagnac F."/>
            <person name="Mello A."/>
            <person name="Molinier V."/>
            <person name="Miyauchi S."/>
            <person name="Poulain J."/>
            <person name="Riccioni C."/>
            <person name="Rubini A."/>
            <person name="Sitrit Y."/>
            <person name="Splivallo R."/>
            <person name="Traeger S."/>
            <person name="Wang M."/>
            <person name="Zifcakova L."/>
            <person name="Wipf D."/>
            <person name="Zambonelli A."/>
            <person name="Paolocci F."/>
            <person name="Nowrousian M."/>
            <person name="Ottonello S."/>
            <person name="Baldrian P."/>
            <person name="Spatafora J.W."/>
            <person name="Henrissat B."/>
            <person name="Nagy L.G."/>
            <person name="Aury J.M."/>
            <person name="Wincker P."/>
            <person name="Grigoriev I.V."/>
            <person name="Bonfante P."/>
            <person name="Martin F.M."/>
        </authorList>
    </citation>
    <scope>NUCLEOTIDE SEQUENCE [LARGE SCALE GENOMIC DNA]</scope>
    <source>
        <strain evidence="4 5">120613-1</strain>
    </source>
</reference>
<gene>
    <name evidence="4" type="ORF">L873DRAFT_1643537</name>
</gene>
<protein>
    <submittedName>
        <fullName evidence="4">Uncharacterized protein</fullName>
    </submittedName>
</protein>
<dbReference type="EMBL" id="ML120419">
    <property type="protein sequence ID" value="RPA95982.1"/>
    <property type="molecule type" value="Genomic_DNA"/>
</dbReference>
<dbReference type="AlphaFoldDB" id="A0A3N4JCM2"/>
<feature type="repeat" description="ANK" evidence="3">
    <location>
        <begin position="105"/>
        <end position="126"/>
    </location>
</feature>
<dbReference type="PROSITE" id="PS50297">
    <property type="entry name" value="ANK_REP_REGION"/>
    <property type="match status" value="1"/>
</dbReference>
<name>A0A3N4JCM2_9PEZI</name>
<dbReference type="InterPro" id="IPR036770">
    <property type="entry name" value="Ankyrin_rpt-contain_sf"/>
</dbReference>